<dbReference type="PRINTS" id="PR00175">
    <property type="entry name" value="NAALASMPORT"/>
</dbReference>
<keyword evidence="7 8" id="KW-0472">Membrane</keyword>
<feature type="transmembrane region" description="Helical" evidence="8">
    <location>
        <begin position="225"/>
        <end position="242"/>
    </location>
</feature>
<sequence>MNKIFNLFITILCLFAKNLHACELHFSYDTILAKINDFINTALFFKIFGIPFIVLILSLGALFFTLRFKFINIRLFKHAFAILIGKYDEDHHEGDISHLQAFASALSSTVGLGTVAGVAIAISLGGPGAVPWMMIAGFFGMSLKFSEVTLAFKYRTKDYDQLFSGPFKYMRYGLEEIGFKKLGIALASIYACLLILSGPLGSVAFQTNQMIAIISGNIDFIDNNIWIFSLIITALLGLVIIGGIERIAKVASSLVPAMSIIYIFSCVVIIIFNIDKLGDAFLLMFHGMLNAKSVGGGAVGAFVAGIRRAIFASEAGMGSAAITHAATKDEEPVRTGFVAMIEPCFDTMLICCLTGLIIVITGAYQYAGDGILMTRKAFETVSWWFPILLTIAAPLFAFSSVVVFVYCCEMSWLYLFNAKSLIVYRIIVLVTAFFSGISKNIMNIAGIGDALFICSAIINMVALLFLSNKISDEVKLYLSKLKNQTAK</sequence>
<keyword evidence="8" id="KW-0997">Cell inner membrane</keyword>
<evidence type="ECO:0000256" key="7">
    <source>
        <dbReference type="ARBA" id="ARBA00023136"/>
    </source>
</evidence>
<feature type="transmembrane region" description="Helical" evidence="8">
    <location>
        <begin position="45"/>
        <end position="66"/>
    </location>
</feature>
<evidence type="ECO:0000256" key="3">
    <source>
        <dbReference type="ARBA" id="ARBA00022448"/>
    </source>
</evidence>
<dbReference type="InterPro" id="IPR001463">
    <property type="entry name" value="Na/Ala_symport"/>
</dbReference>
<dbReference type="AlphaFoldDB" id="A0A8J3HWV9"/>
<reference evidence="9 10" key="1">
    <citation type="journal article" date="2021" name="Microb. Ecol.">
        <title>Candidatus Mesenet longicola: Novel Endosymbionts of Brontispa longissima that Induce Cytoplasmic Incompatibility.</title>
        <authorList>
            <person name="Takano S."/>
            <person name="Gotoh Y."/>
            <person name="Hayashi T."/>
        </authorList>
    </citation>
    <scope>NUCLEOTIDE SEQUENCE [LARGE SCALE GENOMIC DNA]</scope>
    <source>
        <strain evidence="9">L5</strain>
    </source>
</reference>
<feature type="transmembrane region" description="Helical" evidence="8">
    <location>
        <begin position="384"/>
        <end position="408"/>
    </location>
</feature>
<protein>
    <submittedName>
        <fullName evidence="9">Alanine glycine permease</fullName>
    </submittedName>
</protein>
<feature type="transmembrane region" description="Helical" evidence="8">
    <location>
        <begin position="344"/>
        <end position="364"/>
    </location>
</feature>
<feature type="transmembrane region" description="Helical" evidence="8">
    <location>
        <begin position="130"/>
        <end position="152"/>
    </location>
</feature>
<dbReference type="GO" id="GO:0005886">
    <property type="term" value="C:plasma membrane"/>
    <property type="evidence" value="ECO:0007669"/>
    <property type="project" value="UniProtKB-SubCell"/>
</dbReference>
<evidence type="ECO:0000256" key="1">
    <source>
        <dbReference type="ARBA" id="ARBA00004651"/>
    </source>
</evidence>
<evidence type="ECO:0000313" key="9">
    <source>
        <dbReference type="EMBL" id="GHM59756.1"/>
    </source>
</evidence>
<dbReference type="PANTHER" id="PTHR30330:SF3">
    <property type="entry name" value="TRANSCRIPTIONAL REGULATOR, LRP FAMILY"/>
    <property type="match status" value="1"/>
</dbReference>
<keyword evidence="10" id="KW-1185">Reference proteome</keyword>
<evidence type="ECO:0000256" key="6">
    <source>
        <dbReference type="ARBA" id="ARBA00022989"/>
    </source>
</evidence>
<keyword evidence="8" id="KW-0769">Symport</keyword>
<feature type="transmembrane region" description="Helical" evidence="8">
    <location>
        <begin position="420"/>
        <end position="438"/>
    </location>
</feature>
<evidence type="ECO:0000256" key="8">
    <source>
        <dbReference type="RuleBase" id="RU363064"/>
    </source>
</evidence>
<keyword evidence="6 8" id="KW-1133">Transmembrane helix</keyword>
<evidence type="ECO:0000256" key="2">
    <source>
        <dbReference type="ARBA" id="ARBA00009261"/>
    </source>
</evidence>
<dbReference type="Gene3D" id="1.20.1740.10">
    <property type="entry name" value="Amino acid/polyamine transporter I"/>
    <property type="match status" value="1"/>
</dbReference>
<keyword evidence="4" id="KW-1003">Cell membrane</keyword>
<gene>
    <name evidence="9" type="ORF">sL5_07490</name>
</gene>
<evidence type="ECO:0000256" key="5">
    <source>
        <dbReference type="ARBA" id="ARBA00022692"/>
    </source>
</evidence>
<dbReference type="Proteomes" id="UP000637906">
    <property type="component" value="Unassembled WGS sequence"/>
</dbReference>
<dbReference type="PANTHER" id="PTHR30330">
    <property type="entry name" value="AGSS FAMILY TRANSPORTER, SODIUM-ALANINE"/>
    <property type="match status" value="1"/>
</dbReference>
<proteinExistence type="inferred from homology"/>
<comment type="similarity">
    <text evidence="2 8">Belongs to the alanine or glycine:cation symporter (AGCS) (TC 2.A.25) family.</text>
</comment>
<dbReference type="NCBIfam" id="TIGR00835">
    <property type="entry name" value="agcS"/>
    <property type="match status" value="1"/>
</dbReference>
<feature type="transmembrane region" description="Helical" evidence="8">
    <location>
        <begin position="182"/>
        <end position="205"/>
    </location>
</feature>
<feature type="transmembrane region" description="Helical" evidence="8">
    <location>
        <begin position="280"/>
        <end position="304"/>
    </location>
</feature>
<name>A0A8J3HWV9_9RICK</name>
<evidence type="ECO:0000256" key="4">
    <source>
        <dbReference type="ARBA" id="ARBA00022475"/>
    </source>
</evidence>
<evidence type="ECO:0000313" key="10">
    <source>
        <dbReference type="Proteomes" id="UP000637906"/>
    </source>
</evidence>
<comment type="caution">
    <text evidence="9">The sequence shown here is derived from an EMBL/GenBank/DDBJ whole genome shotgun (WGS) entry which is preliminary data.</text>
</comment>
<accession>A0A8J3HWV9</accession>
<keyword evidence="3 8" id="KW-0813">Transport</keyword>
<feature type="transmembrane region" description="Helical" evidence="8">
    <location>
        <begin position="254"/>
        <end position="274"/>
    </location>
</feature>
<dbReference type="EMBL" id="BNGU01000032">
    <property type="protein sequence ID" value="GHM59756.1"/>
    <property type="molecule type" value="Genomic_DNA"/>
</dbReference>
<organism evidence="9 10">
    <name type="scientific">Candidatus Mesenet longicola</name>
    <dbReference type="NCBI Taxonomy" id="1892558"/>
    <lineage>
        <taxon>Bacteria</taxon>
        <taxon>Pseudomonadati</taxon>
        <taxon>Pseudomonadota</taxon>
        <taxon>Alphaproteobacteria</taxon>
        <taxon>Rickettsiales</taxon>
        <taxon>Anaplasmataceae</taxon>
        <taxon>Candidatus Mesenet</taxon>
    </lineage>
</organism>
<keyword evidence="5 8" id="KW-0812">Transmembrane</keyword>
<comment type="subcellular location">
    <subcellularLocation>
        <location evidence="8">Cell inner membrane</location>
        <topology evidence="8">Multi-pass membrane protein</topology>
    </subcellularLocation>
    <subcellularLocation>
        <location evidence="1">Cell membrane</location>
        <topology evidence="1">Multi-pass membrane protein</topology>
    </subcellularLocation>
</comment>
<feature type="transmembrane region" description="Helical" evidence="8">
    <location>
        <begin position="101"/>
        <end position="124"/>
    </location>
</feature>
<dbReference type="GO" id="GO:0005283">
    <property type="term" value="F:amino acid:sodium symporter activity"/>
    <property type="evidence" value="ECO:0007669"/>
    <property type="project" value="InterPro"/>
</dbReference>
<dbReference type="Pfam" id="PF01235">
    <property type="entry name" value="Na_Ala_symp"/>
    <property type="match status" value="1"/>
</dbReference>
<feature type="transmembrane region" description="Helical" evidence="8">
    <location>
        <begin position="444"/>
        <end position="466"/>
    </location>
</feature>